<accession>A0A7V7BYQ3</accession>
<keyword evidence="4" id="KW-1133">Transmembrane helix</keyword>
<evidence type="ECO:0000256" key="3">
    <source>
        <dbReference type="ARBA" id="ARBA00022840"/>
    </source>
</evidence>
<gene>
    <name evidence="6" type="ORF">GX397_07405</name>
</gene>
<feature type="non-terminal residue" evidence="6">
    <location>
        <position position="1"/>
    </location>
</feature>
<keyword evidence="4" id="KW-0812">Transmembrane</keyword>
<dbReference type="Gene3D" id="1.10.730.10">
    <property type="entry name" value="Isoleucyl-tRNA Synthetase, Domain 1"/>
    <property type="match status" value="1"/>
</dbReference>
<dbReference type="GO" id="GO:0004814">
    <property type="term" value="F:arginine-tRNA ligase activity"/>
    <property type="evidence" value="ECO:0007669"/>
    <property type="project" value="InterPro"/>
</dbReference>
<dbReference type="Proteomes" id="UP000525027">
    <property type="component" value="Unassembled WGS sequence"/>
</dbReference>
<name>A0A7V7BYQ3_9BACT</name>
<sequence length="35" mass="3859">EERSLSDARLVLVRAVQVVLLNVLGLLKINAPEVM</sequence>
<dbReference type="AlphaFoldDB" id="A0A7V7BYQ3"/>
<feature type="transmembrane region" description="Helical" evidence="4">
    <location>
        <begin position="12"/>
        <end position="31"/>
    </location>
</feature>
<organism evidence="6 7">
    <name type="scientific">Acetomicrobium hydrogeniformans</name>
    <dbReference type="NCBI Taxonomy" id="649746"/>
    <lineage>
        <taxon>Bacteria</taxon>
        <taxon>Thermotogati</taxon>
        <taxon>Synergistota</taxon>
        <taxon>Synergistia</taxon>
        <taxon>Synergistales</taxon>
        <taxon>Acetomicrobiaceae</taxon>
        <taxon>Acetomicrobium</taxon>
    </lineage>
</organism>
<feature type="domain" description="DALR anticodon binding" evidence="5">
    <location>
        <begin position="4"/>
        <end position="35"/>
    </location>
</feature>
<evidence type="ECO:0000256" key="4">
    <source>
        <dbReference type="SAM" id="Phobius"/>
    </source>
</evidence>
<dbReference type="GO" id="GO:0006420">
    <property type="term" value="P:arginyl-tRNA aminoacylation"/>
    <property type="evidence" value="ECO:0007669"/>
    <property type="project" value="InterPro"/>
</dbReference>
<dbReference type="SUPFAM" id="SSF47323">
    <property type="entry name" value="Anticodon-binding domain of a subclass of class I aminoacyl-tRNA synthetases"/>
    <property type="match status" value="1"/>
</dbReference>
<evidence type="ECO:0000256" key="1">
    <source>
        <dbReference type="ARBA" id="ARBA00022598"/>
    </source>
</evidence>
<evidence type="ECO:0000313" key="7">
    <source>
        <dbReference type="Proteomes" id="UP000525027"/>
    </source>
</evidence>
<evidence type="ECO:0000256" key="2">
    <source>
        <dbReference type="ARBA" id="ARBA00022741"/>
    </source>
</evidence>
<dbReference type="EMBL" id="DURU01000134">
    <property type="protein sequence ID" value="HHZ04860.1"/>
    <property type="molecule type" value="Genomic_DNA"/>
</dbReference>
<evidence type="ECO:0000313" key="6">
    <source>
        <dbReference type="EMBL" id="HHZ04860.1"/>
    </source>
</evidence>
<reference evidence="6 7" key="1">
    <citation type="journal article" date="2020" name="Biotechnol. Biofuels">
        <title>New insights from the biogas microbiome by comprehensive genome-resolved metagenomics of nearly 1600 species originating from multiple anaerobic digesters.</title>
        <authorList>
            <person name="Campanaro S."/>
            <person name="Treu L."/>
            <person name="Rodriguez-R L.M."/>
            <person name="Kovalovszki A."/>
            <person name="Ziels R.M."/>
            <person name="Maus I."/>
            <person name="Zhu X."/>
            <person name="Kougias P.G."/>
            <person name="Basile A."/>
            <person name="Luo G."/>
            <person name="Schluter A."/>
            <person name="Konstantinidis K.T."/>
            <person name="Angelidaki I."/>
        </authorList>
    </citation>
    <scope>NUCLEOTIDE SEQUENCE [LARGE SCALE GENOMIC DNA]</scope>
    <source>
        <strain evidence="6">AS25fmACSIPFO_94</strain>
    </source>
</reference>
<dbReference type="GO" id="GO:0005524">
    <property type="term" value="F:ATP binding"/>
    <property type="evidence" value="ECO:0007669"/>
    <property type="project" value="UniProtKB-KW"/>
</dbReference>
<keyword evidence="3" id="KW-0067">ATP-binding</keyword>
<keyword evidence="4" id="KW-0472">Membrane</keyword>
<dbReference type="Pfam" id="PF05746">
    <property type="entry name" value="DALR_1"/>
    <property type="match status" value="1"/>
</dbReference>
<comment type="caution">
    <text evidence="6">The sequence shown here is derived from an EMBL/GenBank/DDBJ whole genome shotgun (WGS) entry which is preliminary data.</text>
</comment>
<evidence type="ECO:0000259" key="5">
    <source>
        <dbReference type="Pfam" id="PF05746"/>
    </source>
</evidence>
<dbReference type="InterPro" id="IPR009080">
    <property type="entry name" value="tRNAsynth_Ia_anticodon-bd"/>
</dbReference>
<dbReference type="InterPro" id="IPR008909">
    <property type="entry name" value="DALR_anticod-bd"/>
</dbReference>
<keyword evidence="1" id="KW-0436">Ligase</keyword>
<proteinExistence type="predicted"/>
<protein>
    <recommendedName>
        <fullName evidence="5">DALR anticodon binding domain-containing protein</fullName>
    </recommendedName>
</protein>
<keyword evidence="2" id="KW-0547">Nucleotide-binding</keyword>